<keyword evidence="2 5" id="KW-0812">Transmembrane</keyword>
<name>A0A6J7JRY2_9ZZZZ</name>
<evidence type="ECO:0000256" key="3">
    <source>
        <dbReference type="ARBA" id="ARBA00022989"/>
    </source>
</evidence>
<dbReference type="InterPro" id="IPR001733">
    <property type="entry name" value="Peptidase_S26B"/>
</dbReference>
<dbReference type="AlphaFoldDB" id="A0A6J7JRY2"/>
<dbReference type="GO" id="GO:0016020">
    <property type="term" value="C:membrane"/>
    <property type="evidence" value="ECO:0007669"/>
    <property type="project" value="UniProtKB-SubCell"/>
</dbReference>
<evidence type="ECO:0000313" key="6">
    <source>
        <dbReference type="EMBL" id="CAB4946410.1"/>
    </source>
</evidence>
<evidence type="ECO:0000256" key="5">
    <source>
        <dbReference type="SAM" id="Phobius"/>
    </source>
</evidence>
<gene>
    <name evidence="6" type="ORF">UFOPK3828_00127</name>
</gene>
<dbReference type="NCBIfam" id="TIGR02228">
    <property type="entry name" value="sigpep_I_arch"/>
    <property type="match status" value="1"/>
</dbReference>
<evidence type="ECO:0000256" key="4">
    <source>
        <dbReference type="ARBA" id="ARBA00023136"/>
    </source>
</evidence>
<evidence type="ECO:0000256" key="2">
    <source>
        <dbReference type="ARBA" id="ARBA00022692"/>
    </source>
</evidence>
<dbReference type="InterPro" id="IPR036286">
    <property type="entry name" value="LexA/Signal_pep-like_sf"/>
</dbReference>
<accession>A0A6J7JRY2</accession>
<feature type="transmembrane region" description="Helical" evidence="5">
    <location>
        <begin position="81"/>
        <end position="101"/>
    </location>
</feature>
<protein>
    <submittedName>
        <fullName evidence="6">Unannotated protein</fullName>
    </submittedName>
</protein>
<feature type="transmembrane region" description="Helical" evidence="5">
    <location>
        <begin position="204"/>
        <end position="222"/>
    </location>
</feature>
<organism evidence="6">
    <name type="scientific">freshwater metagenome</name>
    <dbReference type="NCBI Taxonomy" id="449393"/>
    <lineage>
        <taxon>unclassified sequences</taxon>
        <taxon>metagenomes</taxon>
        <taxon>ecological metagenomes</taxon>
    </lineage>
</organism>
<comment type="subcellular location">
    <subcellularLocation>
        <location evidence="1">Membrane</location>
    </subcellularLocation>
</comment>
<keyword evidence="4 5" id="KW-0472">Membrane</keyword>
<dbReference type="EMBL" id="CAFBNP010000010">
    <property type="protein sequence ID" value="CAB4946410.1"/>
    <property type="molecule type" value="Genomic_DNA"/>
</dbReference>
<evidence type="ECO:0000256" key="1">
    <source>
        <dbReference type="ARBA" id="ARBA00004370"/>
    </source>
</evidence>
<dbReference type="GO" id="GO:0008233">
    <property type="term" value="F:peptidase activity"/>
    <property type="evidence" value="ECO:0007669"/>
    <property type="project" value="InterPro"/>
</dbReference>
<dbReference type="PRINTS" id="PR00728">
    <property type="entry name" value="SIGNALPTASE"/>
</dbReference>
<dbReference type="GO" id="GO:0006465">
    <property type="term" value="P:signal peptide processing"/>
    <property type="evidence" value="ECO:0007669"/>
    <property type="project" value="InterPro"/>
</dbReference>
<dbReference type="CDD" id="cd06462">
    <property type="entry name" value="Peptidase_S24_S26"/>
    <property type="match status" value="1"/>
</dbReference>
<keyword evidence="3 5" id="KW-1133">Transmembrane helix</keyword>
<proteinExistence type="predicted"/>
<reference evidence="6" key="1">
    <citation type="submission" date="2020-05" db="EMBL/GenBank/DDBJ databases">
        <authorList>
            <person name="Chiriac C."/>
            <person name="Salcher M."/>
            <person name="Ghai R."/>
            <person name="Kavagutti S V."/>
        </authorList>
    </citation>
    <scope>NUCLEOTIDE SEQUENCE</scope>
</reference>
<dbReference type="SUPFAM" id="SSF51306">
    <property type="entry name" value="LexA/Signal peptidase"/>
    <property type="match status" value="1"/>
</dbReference>
<sequence>MRRELFENSPDNQIWVEGESLNPDSKTLFTISSAAGEATVLITPTEITPSKSRMFVQAPPERVVTGNQVWEKRASGFIKSLGYILSAVLITFSLLSMTGYVKARVVLTDSMAPTIKAGDIVLLDPTTHSMPKIGDVAAYTGRRFDGSEVGVFTHRIVGGDAVNGFIMKGDNNPSPDIQRPKIADVSGIVVFKLPYIGKVLNPKMLFILVPVVFGIWLITDALRDGK</sequence>